<protein>
    <recommendedName>
        <fullName evidence="3">Excreted virulence factor EspC (Type VII ESX diderm)</fullName>
    </recommendedName>
</protein>
<organism evidence="1 2">
    <name type="scientific">Nocardia tengchongensis</name>
    <dbReference type="NCBI Taxonomy" id="2055889"/>
    <lineage>
        <taxon>Bacteria</taxon>
        <taxon>Bacillati</taxon>
        <taxon>Actinomycetota</taxon>
        <taxon>Actinomycetes</taxon>
        <taxon>Mycobacteriales</taxon>
        <taxon>Nocardiaceae</taxon>
        <taxon>Nocardia</taxon>
    </lineage>
</organism>
<evidence type="ECO:0008006" key="3">
    <source>
        <dbReference type="Google" id="ProtNLM"/>
    </source>
</evidence>
<accession>A0ABX8CVN6</accession>
<dbReference type="Proteomes" id="UP000683310">
    <property type="component" value="Chromosome"/>
</dbReference>
<proteinExistence type="predicted"/>
<evidence type="ECO:0000313" key="2">
    <source>
        <dbReference type="Proteomes" id="UP000683310"/>
    </source>
</evidence>
<dbReference type="EMBL" id="CP074371">
    <property type="protein sequence ID" value="QVI23416.1"/>
    <property type="molecule type" value="Genomic_DNA"/>
</dbReference>
<reference evidence="1 2" key="1">
    <citation type="submission" date="2021-04" db="EMBL/GenBank/DDBJ databases">
        <title>Nocardia tengchongensis.</title>
        <authorList>
            <person name="Zhuang k."/>
            <person name="Ran Y."/>
            <person name="Li W."/>
        </authorList>
    </citation>
    <scope>NUCLEOTIDE SEQUENCE [LARGE SCALE GENOMIC DNA]</scope>
    <source>
        <strain evidence="1 2">CFH S0057</strain>
    </source>
</reference>
<evidence type="ECO:0000313" key="1">
    <source>
        <dbReference type="EMBL" id="QVI23416.1"/>
    </source>
</evidence>
<name>A0ABX8CVN6_9NOCA</name>
<sequence>MIAFDPEKLRALATDTHNHAGAIGKLSPIGEHNRDAAPGAMPFSAFAKDIQLVLQAMDRAVTLHQGRLDQFATLTDNAAGTVDGMEEANVAGFKGIK</sequence>
<keyword evidence="2" id="KW-1185">Reference proteome</keyword>
<gene>
    <name evidence="1" type="ORF">KHQ06_11345</name>
</gene>